<evidence type="ECO:0000313" key="18">
    <source>
        <dbReference type="Proteomes" id="UP000476176"/>
    </source>
</evidence>
<dbReference type="EMBL" id="QXFZ01001474">
    <property type="protein sequence ID" value="KAE9089855.1"/>
    <property type="molecule type" value="Genomic_DNA"/>
</dbReference>
<dbReference type="Proteomes" id="UP000429523">
    <property type="component" value="Unassembled WGS sequence"/>
</dbReference>
<feature type="non-terminal residue" evidence="8">
    <location>
        <position position="137"/>
    </location>
</feature>
<evidence type="ECO:0000313" key="2">
    <source>
        <dbReference type="EMBL" id="KAE8929580.1"/>
    </source>
</evidence>
<dbReference type="EMBL" id="QXGB01001015">
    <property type="protein sequence ID" value="KAE9198922.1"/>
    <property type="molecule type" value="Genomic_DNA"/>
</dbReference>
<dbReference type="OrthoDB" id="126908at2759"/>
<evidence type="ECO:0000313" key="12">
    <source>
        <dbReference type="Proteomes" id="UP000433483"/>
    </source>
</evidence>
<evidence type="ECO:0000313" key="10">
    <source>
        <dbReference type="EMBL" id="KAE9293211.1"/>
    </source>
</evidence>
<evidence type="ECO:0000313" key="14">
    <source>
        <dbReference type="Proteomes" id="UP000440367"/>
    </source>
</evidence>
<evidence type="ECO:0000313" key="4">
    <source>
        <dbReference type="EMBL" id="KAE9089855.1"/>
    </source>
</evidence>
<accession>A0A6A3XPK9</accession>
<keyword evidence="12" id="KW-1185">Reference proteome</keyword>
<dbReference type="AlphaFoldDB" id="A0A6A3XPK9"/>
<evidence type="ECO:0000313" key="9">
    <source>
        <dbReference type="EMBL" id="KAE9203150.1"/>
    </source>
</evidence>
<dbReference type="EMBL" id="QXGF01001496">
    <property type="protein sequence ID" value="KAE8929580.1"/>
    <property type="molecule type" value="Genomic_DNA"/>
</dbReference>
<dbReference type="EMBL" id="QXFW01001440">
    <property type="protein sequence ID" value="KAE8990752.1"/>
    <property type="molecule type" value="Genomic_DNA"/>
</dbReference>
<evidence type="ECO:0000313" key="16">
    <source>
        <dbReference type="Proteomes" id="UP000441208"/>
    </source>
</evidence>
<dbReference type="Proteomes" id="UP000488956">
    <property type="component" value="Unassembled WGS sequence"/>
</dbReference>
<dbReference type="Proteomes" id="UP000437068">
    <property type="component" value="Unassembled WGS sequence"/>
</dbReference>
<dbReference type="EMBL" id="QXFX01001023">
    <property type="protein sequence ID" value="KAE9098370.1"/>
    <property type="molecule type" value="Genomic_DNA"/>
</dbReference>
<dbReference type="Proteomes" id="UP000440367">
    <property type="component" value="Unassembled WGS sequence"/>
</dbReference>
<name>A0A6A3XPK9_9STRA</name>
<dbReference type="EMBL" id="QXGD01001641">
    <property type="protein sequence ID" value="KAE9201847.1"/>
    <property type="molecule type" value="Genomic_DNA"/>
</dbReference>
<gene>
    <name evidence="10" type="ORF">PF001_g18360</name>
    <name evidence="8" type="ORF">PF002_g21409</name>
    <name evidence="9" type="ORF">PF004_g18211</name>
    <name evidence="7" type="ORF">PF005_g15947</name>
    <name evidence="6" type="ORF">PF006_g14893</name>
    <name evidence="4" type="ORF">PF007_g19451</name>
    <name evidence="2" type="ORF">PF009_g20300</name>
    <name evidence="5" type="ORF">PF010_g15579</name>
    <name evidence="3" type="ORF">PF011_g18215</name>
</gene>
<dbReference type="EMBL" id="QXGC01001430">
    <property type="protein sequence ID" value="KAE9203150.1"/>
    <property type="molecule type" value="Genomic_DNA"/>
</dbReference>
<dbReference type="Proteomes" id="UP000476176">
    <property type="component" value="Unassembled WGS sequence"/>
</dbReference>
<evidence type="ECO:0000313" key="8">
    <source>
        <dbReference type="EMBL" id="KAE9201847.1"/>
    </source>
</evidence>
<evidence type="ECO:0000313" key="17">
    <source>
        <dbReference type="Proteomes" id="UP000460718"/>
    </source>
</evidence>
<dbReference type="EMBL" id="QXGE01001394">
    <property type="protein sequence ID" value="KAE9293211.1"/>
    <property type="molecule type" value="Genomic_DNA"/>
</dbReference>
<protein>
    <submittedName>
        <fullName evidence="8">Uncharacterized protein</fullName>
    </submittedName>
</protein>
<comment type="caution">
    <text evidence="8">The sequence shown here is derived from an EMBL/GenBank/DDBJ whole genome shotgun (WGS) entry which is preliminary data.</text>
</comment>
<evidence type="ECO:0000313" key="13">
    <source>
        <dbReference type="Proteomes" id="UP000437068"/>
    </source>
</evidence>
<evidence type="ECO:0000313" key="5">
    <source>
        <dbReference type="EMBL" id="KAE9098370.1"/>
    </source>
</evidence>
<dbReference type="Proteomes" id="UP000460718">
    <property type="component" value="Unassembled WGS sequence"/>
</dbReference>
<evidence type="ECO:0000313" key="3">
    <source>
        <dbReference type="EMBL" id="KAE8990752.1"/>
    </source>
</evidence>
<evidence type="ECO:0000313" key="7">
    <source>
        <dbReference type="EMBL" id="KAE9198922.1"/>
    </source>
</evidence>
<evidence type="ECO:0000256" key="1">
    <source>
        <dbReference type="SAM" id="MobiDB-lite"/>
    </source>
</evidence>
<sequence length="137" mass="15057">MASETAALYERILTLVPKDELVCGYNEVLREEVSSVVNRAINDVSVTFAKLEGVRDAVTKLSNGSSGDRSESLLEVMDSTMELQCNLKRKMKLVLAEMDELRDDGAVDAGREGQVAGPRVDDRPRRVDGLTVQSEAR</sequence>
<evidence type="ECO:0000313" key="15">
    <source>
        <dbReference type="Proteomes" id="UP000440732"/>
    </source>
</evidence>
<reference evidence="11 12" key="1">
    <citation type="submission" date="2018-08" db="EMBL/GenBank/DDBJ databases">
        <title>Genomic investigation of the strawberry pathogen Phytophthora fragariae indicates pathogenicity is determined by transcriptional variation in three key races.</title>
        <authorList>
            <person name="Adams T.M."/>
            <person name="Armitage A.D."/>
            <person name="Sobczyk M.K."/>
            <person name="Bates H.J."/>
            <person name="Dunwell J.M."/>
            <person name="Nellist C.F."/>
            <person name="Harrison R.J."/>
        </authorList>
    </citation>
    <scope>NUCLEOTIDE SEQUENCE [LARGE SCALE GENOMIC DNA]</scope>
    <source>
        <strain evidence="10 13">A4</strain>
        <strain evidence="8 14">BC-1</strain>
        <strain evidence="9 18">BC-23</strain>
        <strain evidence="7 12">NOV-27</strain>
        <strain evidence="6 15">NOV-5</strain>
        <strain evidence="4 16">NOV-71</strain>
        <strain evidence="2 11">NOV-9</strain>
        <strain evidence="5 19">ONT-3</strain>
        <strain evidence="3 17">SCRP245</strain>
    </source>
</reference>
<evidence type="ECO:0000313" key="11">
    <source>
        <dbReference type="Proteomes" id="UP000429523"/>
    </source>
</evidence>
<dbReference type="Proteomes" id="UP000433483">
    <property type="component" value="Unassembled WGS sequence"/>
</dbReference>
<dbReference type="Proteomes" id="UP000440732">
    <property type="component" value="Unassembled WGS sequence"/>
</dbReference>
<proteinExistence type="predicted"/>
<dbReference type="Proteomes" id="UP000441208">
    <property type="component" value="Unassembled WGS sequence"/>
</dbReference>
<evidence type="ECO:0000313" key="6">
    <source>
        <dbReference type="EMBL" id="KAE9134095.1"/>
    </source>
</evidence>
<dbReference type="EMBL" id="QXGA01000957">
    <property type="protein sequence ID" value="KAE9134095.1"/>
    <property type="molecule type" value="Genomic_DNA"/>
</dbReference>
<evidence type="ECO:0000313" key="19">
    <source>
        <dbReference type="Proteomes" id="UP000488956"/>
    </source>
</evidence>
<feature type="compositionally biased region" description="Basic and acidic residues" evidence="1">
    <location>
        <begin position="119"/>
        <end position="128"/>
    </location>
</feature>
<organism evidence="8 14">
    <name type="scientific">Phytophthora fragariae</name>
    <dbReference type="NCBI Taxonomy" id="53985"/>
    <lineage>
        <taxon>Eukaryota</taxon>
        <taxon>Sar</taxon>
        <taxon>Stramenopiles</taxon>
        <taxon>Oomycota</taxon>
        <taxon>Peronosporomycetes</taxon>
        <taxon>Peronosporales</taxon>
        <taxon>Peronosporaceae</taxon>
        <taxon>Phytophthora</taxon>
    </lineage>
</organism>
<feature type="region of interest" description="Disordered" evidence="1">
    <location>
        <begin position="105"/>
        <end position="137"/>
    </location>
</feature>